<evidence type="ECO:0000313" key="5">
    <source>
        <dbReference type="EMBL" id="MQL95162.1"/>
    </source>
</evidence>
<feature type="compositionally biased region" description="Basic and acidic residues" evidence="3">
    <location>
        <begin position="1"/>
        <end position="10"/>
    </location>
</feature>
<feature type="domain" description="3-dehydroquinate synthase C-terminal" evidence="4">
    <location>
        <begin position="187"/>
        <end position="285"/>
    </location>
</feature>
<dbReference type="AlphaFoldDB" id="A0A843V9Q0"/>
<dbReference type="InterPro" id="IPR050071">
    <property type="entry name" value="Dehydroquinate_synthase"/>
</dbReference>
<gene>
    <name evidence="5" type="ORF">Taro_027827</name>
</gene>
<feature type="region of interest" description="Disordered" evidence="3">
    <location>
        <begin position="1"/>
        <end position="24"/>
    </location>
</feature>
<dbReference type="GO" id="GO:0009073">
    <property type="term" value="P:aromatic amino acid family biosynthetic process"/>
    <property type="evidence" value="ECO:0007669"/>
    <property type="project" value="TreeGrafter"/>
</dbReference>
<dbReference type="SUPFAM" id="SSF56796">
    <property type="entry name" value="Dehydroquinate synthase-like"/>
    <property type="match status" value="1"/>
</dbReference>
<dbReference type="Gene3D" id="1.20.1090.10">
    <property type="entry name" value="Dehydroquinate synthase-like - alpha domain"/>
    <property type="match status" value="1"/>
</dbReference>
<reference evidence="5" key="1">
    <citation type="submission" date="2017-07" db="EMBL/GenBank/DDBJ databases">
        <title>Taro Niue Genome Assembly and Annotation.</title>
        <authorList>
            <person name="Atibalentja N."/>
            <person name="Keating K."/>
            <person name="Fields C.J."/>
        </authorList>
    </citation>
    <scope>NUCLEOTIDE SEQUENCE</scope>
    <source>
        <strain evidence="5">Niue_2</strain>
        <tissue evidence="5">Leaf</tissue>
    </source>
</reference>
<proteinExistence type="predicted"/>
<accession>A0A843V9Q0</accession>
<dbReference type="Pfam" id="PF24621">
    <property type="entry name" value="DHQS_C"/>
    <property type="match status" value="1"/>
</dbReference>
<dbReference type="EMBL" id="NMUH01001761">
    <property type="protein sequence ID" value="MQL95162.1"/>
    <property type="molecule type" value="Genomic_DNA"/>
</dbReference>
<keyword evidence="6" id="KW-1185">Reference proteome</keyword>
<sequence length="318" mass="35029">MEQYLEEKKASQKRPAATFQRQDKKMVVYQTPQRPAVIGSSQLPFVRSPGAKKECPHCGKVHGGTECWMITGKFLKCGSSDHKIRDCLRLQQGVQRGVPAPAACGGRRVVATVLRGYGSCGEGRPGGGGAGWTRRLWVAYDVGGGGCEKKWSGGRLQGGRREGQRVVAYGCGVRLVRRGKQEEEAQVPGALAYAIKRSCENKAKVVSLDEKESGLRATLNLGHTFGHAYRDRFWIWTMAAWRSSWLHAGTVMAVDMSYRLGWVDDVLVKRVHNLLQQTKLPTAPPLRSDDSGKIQGLHDCRQESGRWFATAYPSQGSS</sequence>
<evidence type="ECO:0000256" key="2">
    <source>
        <dbReference type="ARBA" id="ARBA00023239"/>
    </source>
</evidence>
<dbReference type="OrthoDB" id="1710131at2759"/>
<dbReference type="Proteomes" id="UP000652761">
    <property type="component" value="Unassembled WGS sequence"/>
</dbReference>
<keyword evidence="2" id="KW-0456">Lyase</keyword>
<protein>
    <recommendedName>
        <fullName evidence="4">3-dehydroquinate synthase C-terminal domain-containing protein</fullName>
    </recommendedName>
</protein>
<dbReference type="PANTHER" id="PTHR43622:SF7">
    <property type="entry name" value="3-DEHYDROQUINATE SYNTHASE, CHLOROPLASTIC"/>
    <property type="match status" value="1"/>
</dbReference>
<keyword evidence="1" id="KW-0520">NAD</keyword>
<evidence type="ECO:0000256" key="1">
    <source>
        <dbReference type="ARBA" id="ARBA00023027"/>
    </source>
</evidence>
<evidence type="ECO:0000256" key="3">
    <source>
        <dbReference type="SAM" id="MobiDB-lite"/>
    </source>
</evidence>
<organism evidence="5 6">
    <name type="scientific">Colocasia esculenta</name>
    <name type="common">Wild taro</name>
    <name type="synonym">Arum esculentum</name>
    <dbReference type="NCBI Taxonomy" id="4460"/>
    <lineage>
        <taxon>Eukaryota</taxon>
        <taxon>Viridiplantae</taxon>
        <taxon>Streptophyta</taxon>
        <taxon>Embryophyta</taxon>
        <taxon>Tracheophyta</taxon>
        <taxon>Spermatophyta</taxon>
        <taxon>Magnoliopsida</taxon>
        <taxon>Liliopsida</taxon>
        <taxon>Araceae</taxon>
        <taxon>Aroideae</taxon>
        <taxon>Colocasieae</taxon>
        <taxon>Colocasia</taxon>
    </lineage>
</organism>
<name>A0A843V9Q0_COLES</name>
<dbReference type="GO" id="GO:0003856">
    <property type="term" value="F:3-dehydroquinate synthase activity"/>
    <property type="evidence" value="ECO:0007669"/>
    <property type="project" value="TreeGrafter"/>
</dbReference>
<dbReference type="PANTHER" id="PTHR43622">
    <property type="entry name" value="3-DEHYDROQUINATE SYNTHASE"/>
    <property type="match status" value="1"/>
</dbReference>
<comment type="caution">
    <text evidence="5">The sequence shown here is derived from an EMBL/GenBank/DDBJ whole genome shotgun (WGS) entry which is preliminary data.</text>
</comment>
<dbReference type="InterPro" id="IPR056179">
    <property type="entry name" value="DHQS_C"/>
</dbReference>
<evidence type="ECO:0000313" key="6">
    <source>
        <dbReference type="Proteomes" id="UP000652761"/>
    </source>
</evidence>
<evidence type="ECO:0000259" key="4">
    <source>
        <dbReference type="Pfam" id="PF24621"/>
    </source>
</evidence>